<evidence type="ECO:0000256" key="1">
    <source>
        <dbReference type="ARBA" id="ARBA00001913"/>
    </source>
</evidence>
<keyword evidence="5" id="KW-0812">Transmembrane</keyword>
<dbReference type="EC" id="3.1.1.116" evidence="14"/>
<dbReference type="Proteomes" id="UP000266673">
    <property type="component" value="Unassembled WGS sequence"/>
</dbReference>
<dbReference type="SUPFAM" id="SSF53474">
    <property type="entry name" value="alpha/beta-Hydrolases"/>
    <property type="match status" value="1"/>
</dbReference>
<dbReference type="PANTHER" id="PTHR45792">
    <property type="entry name" value="DIACYLGLYCEROL LIPASE HOMOLOG-RELATED"/>
    <property type="match status" value="1"/>
</dbReference>
<keyword evidence="10" id="KW-1133">Transmembrane helix</keyword>
<dbReference type="PANTHER" id="PTHR45792:SF8">
    <property type="entry name" value="DIACYLGLYCEROL LIPASE-ALPHA"/>
    <property type="match status" value="1"/>
</dbReference>
<evidence type="ECO:0000256" key="13">
    <source>
        <dbReference type="ARBA" id="ARBA00024531"/>
    </source>
</evidence>
<evidence type="ECO:0000256" key="8">
    <source>
        <dbReference type="ARBA" id="ARBA00022837"/>
    </source>
</evidence>
<evidence type="ECO:0000256" key="7">
    <source>
        <dbReference type="ARBA" id="ARBA00022801"/>
    </source>
</evidence>
<keyword evidence="6" id="KW-0479">Metal-binding</keyword>
<dbReference type="AlphaFoldDB" id="A0A397VUP8"/>
<protein>
    <recommendedName>
        <fullName evidence="14">sn-1-specific diacylglycerol lipase</fullName>
        <ecNumber evidence="14">3.1.1.116</ecNumber>
    </recommendedName>
</protein>
<sequence>MLDQEIEVQAKDGQVINGINLDSSLFSDALPETNIHSTEKILVHIKSINFNPQRRLNPYVKQSIRLMIGLTTYVTKPSTSLEDQLKKSFLFPLSYHSLFFDSIKFTIYEYGSFLNVKKKYGRVIVRLNTLKQAIIDQEEFEGIFPIETRFPHLHEIGTIKINIKFNFSNDPALTSRVQSKMDPFIHDGFDCNECVNIELHPEAISLGIFNTVLNQETGDSIKEIMGLYHTFFGHGWRLTKLEFLKAHQLLEKYYNQKDNPLTGNIIYDVNMIKDAMRYLKFSMASYGSFLFNWFGYGPPNPFWINSERKIIRKFFNLDKNDIICWEFSKKAVSVPNYMVIRDPVTNSIVISIRGTLNVMDLITDALTHYESWNGGFVHRGILRSAQYLINHSLKDIRDAVTKYNVNSIKVIGHSLGASVSSITTLLLREHCKDMLDRGIDIHAWNFATVPCCSFYISSKADTMNCIYNFINENDVFSRLSYGNLMDFKEMVKFTASELKNEDYKEVCHFKA</sequence>
<gene>
    <name evidence="16" type="ORF">C2G38_2268731</name>
</gene>
<evidence type="ECO:0000256" key="3">
    <source>
        <dbReference type="ARBA" id="ARBA00022475"/>
    </source>
</evidence>
<evidence type="ECO:0000259" key="15">
    <source>
        <dbReference type="Pfam" id="PF01764"/>
    </source>
</evidence>
<comment type="catalytic activity">
    <reaction evidence="13">
        <text>a 1,2-diacyl-sn-glycerol + H2O = a 2-acylglycerol + a fatty acid + H(+)</text>
        <dbReference type="Rhea" id="RHEA:33275"/>
        <dbReference type="ChEBI" id="CHEBI:15377"/>
        <dbReference type="ChEBI" id="CHEBI:15378"/>
        <dbReference type="ChEBI" id="CHEBI:17389"/>
        <dbReference type="ChEBI" id="CHEBI:17815"/>
        <dbReference type="ChEBI" id="CHEBI:28868"/>
        <dbReference type="EC" id="3.1.1.116"/>
    </reaction>
    <physiologicalReaction direction="left-to-right" evidence="13">
        <dbReference type="Rhea" id="RHEA:33276"/>
    </physiologicalReaction>
</comment>
<comment type="cofactor">
    <cofactor evidence="1">
        <name>Ca(2+)</name>
        <dbReference type="ChEBI" id="CHEBI:29108"/>
    </cofactor>
</comment>
<proteinExistence type="predicted"/>
<dbReference type="CDD" id="cd00519">
    <property type="entry name" value="Lipase_3"/>
    <property type="match status" value="1"/>
</dbReference>
<evidence type="ECO:0000256" key="6">
    <source>
        <dbReference type="ARBA" id="ARBA00022723"/>
    </source>
</evidence>
<dbReference type="OrthoDB" id="438440at2759"/>
<evidence type="ECO:0000313" key="16">
    <source>
        <dbReference type="EMBL" id="RIB26284.1"/>
    </source>
</evidence>
<reference evidence="16 17" key="1">
    <citation type="submission" date="2018-06" db="EMBL/GenBank/DDBJ databases">
        <title>Comparative genomics reveals the genomic features of Rhizophagus irregularis, R. cerebriforme, R. diaphanum and Gigaspora rosea, and their symbiotic lifestyle signature.</title>
        <authorList>
            <person name="Morin E."/>
            <person name="San Clemente H."/>
            <person name="Chen E.C.H."/>
            <person name="De La Providencia I."/>
            <person name="Hainaut M."/>
            <person name="Kuo A."/>
            <person name="Kohler A."/>
            <person name="Murat C."/>
            <person name="Tang N."/>
            <person name="Roy S."/>
            <person name="Loubradou J."/>
            <person name="Henrissat B."/>
            <person name="Grigoriev I.V."/>
            <person name="Corradi N."/>
            <person name="Roux C."/>
            <person name="Martin F.M."/>
        </authorList>
    </citation>
    <scope>NUCLEOTIDE SEQUENCE [LARGE SCALE GENOMIC DNA]</scope>
    <source>
        <strain evidence="16 17">DAOM 194757</strain>
    </source>
</reference>
<keyword evidence="17" id="KW-1185">Reference proteome</keyword>
<evidence type="ECO:0000256" key="14">
    <source>
        <dbReference type="ARBA" id="ARBA00026104"/>
    </source>
</evidence>
<dbReference type="InterPro" id="IPR052214">
    <property type="entry name" value="DAG_Lipase-Related"/>
</dbReference>
<dbReference type="InterPro" id="IPR002921">
    <property type="entry name" value="Fungal_lipase-type"/>
</dbReference>
<comment type="caution">
    <text evidence="16">The sequence shown here is derived from an EMBL/GenBank/DDBJ whole genome shotgun (WGS) entry which is preliminary data.</text>
</comment>
<dbReference type="EMBL" id="QKWP01000141">
    <property type="protein sequence ID" value="RIB26284.1"/>
    <property type="molecule type" value="Genomic_DNA"/>
</dbReference>
<feature type="domain" description="Fungal lipase-type" evidence="15">
    <location>
        <begin position="349"/>
        <end position="480"/>
    </location>
</feature>
<dbReference type="Gene3D" id="3.40.50.1820">
    <property type="entry name" value="alpha/beta hydrolase"/>
    <property type="match status" value="1"/>
</dbReference>
<accession>A0A397VUP8</accession>
<evidence type="ECO:0000256" key="2">
    <source>
        <dbReference type="ARBA" id="ARBA00004651"/>
    </source>
</evidence>
<keyword evidence="9" id="KW-0442">Lipid degradation</keyword>
<keyword evidence="11" id="KW-0443">Lipid metabolism</keyword>
<evidence type="ECO:0000256" key="9">
    <source>
        <dbReference type="ARBA" id="ARBA00022963"/>
    </source>
</evidence>
<organism evidence="16 17">
    <name type="scientific">Gigaspora rosea</name>
    <dbReference type="NCBI Taxonomy" id="44941"/>
    <lineage>
        <taxon>Eukaryota</taxon>
        <taxon>Fungi</taxon>
        <taxon>Fungi incertae sedis</taxon>
        <taxon>Mucoromycota</taxon>
        <taxon>Glomeromycotina</taxon>
        <taxon>Glomeromycetes</taxon>
        <taxon>Diversisporales</taxon>
        <taxon>Gigasporaceae</taxon>
        <taxon>Gigaspora</taxon>
    </lineage>
</organism>
<dbReference type="GO" id="GO:0016042">
    <property type="term" value="P:lipid catabolic process"/>
    <property type="evidence" value="ECO:0007669"/>
    <property type="project" value="UniProtKB-KW"/>
</dbReference>
<keyword evidence="12" id="KW-0472">Membrane</keyword>
<evidence type="ECO:0000256" key="12">
    <source>
        <dbReference type="ARBA" id="ARBA00023136"/>
    </source>
</evidence>
<comment type="subcellular location">
    <subcellularLocation>
        <location evidence="2">Cell membrane</location>
        <topology evidence="2">Multi-pass membrane protein</topology>
    </subcellularLocation>
</comment>
<evidence type="ECO:0000256" key="11">
    <source>
        <dbReference type="ARBA" id="ARBA00023098"/>
    </source>
</evidence>
<evidence type="ECO:0000256" key="5">
    <source>
        <dbReference type="ARBA" id="ARBA00022692"/>
    </source>
</evidence>
<keyword evidence="4" id="KW-0597">Phosphoprotein</keyword>
<dbReference type="InterPro" id="IPR029058">
    <property type="entry name" value="AB_hydrolase_fold"/>
</dbReference>
<keyword evidence="7 16" id="KW-0378">Hydrolase</keyword>
<evidence type="ECO:0000313" key="17">
    <source>
        <dbReference type="Proteomes" id="UP000266673"/>
    </source>
</evidence>
<keyword evidence="8" id="KW-0106">Calcium</keyword>
<name>A0A397VUP8_9GLOM</name>
<evidence type="ECO:0000256" key="4">
    <source>
        <dbReference type="ARBA" id="ARBA00022553"/>
    </source>
</evidence>
<dbReference type="GO" id="GO:0005886">
    <property type="term" value="C:plasma membrane"/>
    <property type="evidence" value="ECO:0007669"/>
    <property type="project" value="UniProtKB-SubCell"/>
</dbReference>
<dbReference type="Pfam" id="PF01764">
    <property type="entry name" value="Lipase_3"/>
    <property type="match status" value="1"/>
</dbReference>
<evidence type="ECO:0000256" key="10">
    <source>
        <dbReference type="ARBA" id="ARBA00022989"/>
    </source>
</evidence>
<keyword evidence="3" id="KW-1003">Cell membrane</keyword>
<dbReference type="GO" id="GO:0046872">
    <property type="term" value="F:metal ion binding"/>
    <property type="evidence" value="ECO:0007669"/>
    <property type="project" value="UniProtKB-KW"/>
</dbReference>
<dbReference type="GO" id="GO:0016298">
    <property type="term" value="F:lipase activity"/>
    <property type="evidence" value="ECO:0007669"/>
    <property type="project" value="TreeGrafter"/>
</dbReference>